<sequence length="181" mass="20384">MSQPAVAKRYALALFQLATEKQMIDEMQDQLQIVEEVFAKTPELMDVLTHPKITIERKKQFVSEAFAELSPTVQHTVLLLLERHRIQIVSEMVKEYRFLANEVRGVADATVYSVKPLSADEKRAISQSFASKVGKHTLNISNIVDKSLIGGVKLRIGNRIYDGSISSKLETIHRGLLAHRS</sequence>
<evidence type="ECO:0000313" key="9">
    <source>
        <dbReference type="EMBL" id="AJI21030.1"/>
    </source>
</evidence>
<dbReference type="HOGENOM" id="CLU_085114_4_1_9"/>
<evidence type="ECO:0000256" key="1">
    <source>
        <dbReference type="ARBA" id="ARBA00004370"/>
    </source>
</evidence>
<dbReference type="Proteomes" id="UP000031829">
    <property type="component" value="Chromosome"/>
</dbReference>
<dbReference type="PANTHER" id="PTHR11910">
    <property type="entry name" value="ATP SYNTHASE DELTA CHAIN"/>
    <property type="match status" value="1"/>
</dbReference>
<dbReference type="GO" id="GO:0045259">
    <property type="term" value="C:proton-transporting ATP synthase complex"/>
    <property type="evidence" value="ECO:0007669"/>
    <property type="project" value="UniProtKB-KW"/>
</dbReference>
<proteinExistence type="inferred from homology"/>
<dbReference type="EMBL" id="CP009920">
    <property type="protein sequence ID" value="AJI21030.1"/>
    <property type="molecule type" value="Genomic_DNA"/>
</dbReference>
<dbReference type="InterPro" id="IPR020781">
    <property type="entry name" value="ATPase_OSCP/d_CS"/>
</dbReference>
<reference evidence="9 10" key="1">
    <citation type="journal article" date="2015" name="Genome Announc.">
        <title>Complete genome sequences for 35 biothreat assay-relevant bacillus species.</title>
        <authorList>
            <person name="Johnson S.L."/>
            <person name="Daligault H.E."/>
            <person name="Davenport K.W."/>
            <person name="Jaissle J."/>
            <person name="Frey K.G."/>
            <person name="Ladner J.T."/>
            <person name="Broomall S.M."/>
            <person name="Bishop-Lilly K.A."/>
            <person name="Bruce D.C."/>
            <person name="Gibbons H.S."/>
            <person name="Coyne S.R."/>
            <person name="Lo C.C."/>
            <person name="Meincke L."/>
            <person name="Munk A.C."/>
            <person name="Koroleva G.I."/>
            <person name="Rosenzweig C.N."/>
            <person name="Palacios G.F."/>
            <person name="Redden C.L."/>
            <person name="Minogue T.D."/>
            <person name="Chain P.S."/>
        </authorList>
    </citation>
    <scope>NUCLEOTIDE SEQUENCE [LARGE SCALE GENOMIC DNA]</scope>
    <source>
        <strain evidence="10">ATCC 14581 / DSM 32 / JCM 2506 / NBRC 15308 / NCIMB 9376 / NCTC 10342 / NRRL B-14308 / VKM B-512</strain>
    </source>
</reference>
<dbReference type="Pfam" id="PF00213">
    <property type="entry name" value="OSCP"/>
    <property type="match status" value="1"/>
</dbReference>
<dbReference type="NCBIfam" id="TIGR01145">
    <property type="entry name" value="ATP_synt_delta"/>
    <property type="match status" value="1"/>
</dbReference>
<gene>
    <name evidence="8 9" type="primary">atpH</name>
    <name evidence="9" type="ORF">BG04_2145</name>
</gene>
<dbReference type="InterPro" id="IPR026015">
    <property type="entry name" value="ATP_synth_OSCP/delta_N_sf"/>
</dbReference>
<dbReference type="HAMAP" id="MF_01416">
    <property type="entry name" value="ATP_synth_delta_bact"/>
    <property type="match status" value="1"/>
</dbReference>
<keyword evidence="3 8" id="KW-0375">Hydrogen ion transport</keyword>
<keyword evidence="6 8" id="KW-0139">CF(1)</keyword>
<dbReference type="KEGG" id="bmeg:BG04_2145"/>
<evidence type="ECO:0000256" key="4">
    <source>
        <dbReference type="ARBA" id="ARBA00023065"/>
    </source>
</evidence>
<dbReference type="RefSeq" id="WP_013059802.1">
    <property type="nucleotide sequence ID" value="NZ_BCVB01000009.1"/>
</dbReference>
<keyword evidence="9" id="KW-0378">Hydrolase</keyword>
<evidence type="ECO:0000256" key="2">
    <source>
        <dbReference type="ARBA" id="ARBA00022448"/>
    </source>
</evidence>
<evidence type="ECO:0000256" key="8">
    <source>
        <dbReference type="HAMAP-Rule" id="MF_01416"/>
    </source>
</evidence>
<keyword evidence="5 8" id="KW-0472">Membrane</keyword>
<comment type="function">
    <text evidence="8">F(1)F(0) ATP synthase produces ATP from ADP in the presence of a proton or sodium gradient. F-type ATPases consist of two structural domains, F(1) containing the extramembraneous catalytic core and F(0) containing the membrane proton channel, linked together by a central stalk and a peripheral stalk. During catalysis, ATP synthesis in the catalytic domain of F(1) is coupled via a rotary mechanism of the central stalk subunits to proton translocation.</text>
</comment>
<dbReference type="GeneID" id="93645611"/>
<dbReference type="GO" id="GO:0016787">
    <property type="term" value="F:hydrolase activity"/>
    <property type="evidence" value="ECO:0007669"/>
    <property type="project" value="UniProtKB-KW"/>
</dbReference>
<dbReference type="PROSITE" id="PS00389">
    <property type="entry name" value="ATPASE_DELTA"/>
    <property type="match status" value="1"/>
</dbReference>
<name>A0A0B6A7Z2_PRIM2</name>
<evidence type="ECO:0000256" key="7">
    <source>
        <dbReference type="ARBA" id="ARBA00023310"/>
    </source>
</evidence>
<dbReference type="InterPro" id="IPR000711">
    <property type="entry name" value="ATPase_OSCP/dsu"/>
</dbReference>
<dbReference type="GO" id="GO:0046933">
    <property type="term" value="F:proton-transporting ATP synthase activity, rotational mechanism"/>
    <property type="evidence" value="ECO:0007669"/>
    <property type="project" value="UniProtKB-UniRule"/>
</dbReference>
<comment type="subcellular location">
    <subcellularLocation>
        <location evidence="8">Cell membrane</location>
        <topology evidence="8">Peripheral membrane protein</topology>
    </subcellularLocation>
    <subcellularLocation>
        <location evidence="1">Membrane</location>
    </subcellularLocation>
</comment>
<organism evidence="9 10">
    <name type="scientific">Priestia megaterium (strain ATCC 14581 / DSM 32 / CCUG 1817 / JCM 2506 / NBRC 15308 / NCIMB 9376 / NCTC 10342 / NRRL B-14308 / VKM B-512 / Ford 19)</name>
    <name type="common">Bacillus megaterium</name>
    <dbReference type="NCBI Taxonomy" id="1348623"/>
    <lineage>
        <taxon>Bacteria</taxon>
        <taxon>Bacillati</taxon>
        <taxon>Bacillota</taxon>
        <taxon>Bacilli</taxon>
        <taxon>Bacillales</taxon>
        <taxon>Bacillaceae</taxon>
        <taxon>Priestia</taxon>
    </lineage>
</organism>
<dbReference type="GO" id="GO:0005886">
    <property type="term" value="C:plasma membrane"/>
    <property type="evidence" value="ECO:0007669"/>
    <property type="project" value="UniProtKB-SubCell"/>
</dbReference>
<evidence type="ECO:0000313" key="10">
    <source>
        <dbReference type="Proteomes" id="UP000031829"/>
    </source>
</evidence>
<keyword evidence="2 8" id="KW-0813">Transport</keyword>
<comment type="function">
    <text evidence="8">This protein is part of the stalk that links CF(0) to CF(1). It either transmits conformational changes from CF(0) to CF(1) or is implicated in proton conduction.</text>
</comment>
<dbReference type="SMR" id="A0A0B6A7Z2"/>
<protein>
    <recommendedName>
        <fullName evidence="8">ATP synthase subunit delta</fullName>
    </recommendedName>
    <alternativeName>
        <fullName evidence="8">ATP synthase F(1) sector subunit delta</fullName>
    </alternativeName>
    <alternativeName>
        <fullName evidence="8">F-type ATPase subunit delta</fullName>
        <shortName evidence="8">F-ATPase subunit delta</shortName>
    </alternativeName>
</protein>
<dbReference type="AlphaFoldDB" id="A0A0B6A7Z2"/>
<keyword evidence="8" id="KW-1003">Cell membrane</keyword>
<evidence type="ECO:0000256" key="3">
    <source>
        <dbReference type="ARBA" id="ARBA00022781"/>
    </source>
</evidence>
<keyword evidence="4 8" id="KW-0406">Ion transport</keyword>
<accession>A0A0B6A7Z2</accession>
<dbReference type="PRINTS" id="PR00125">
    <property type="entry name" value="ATPASEDELTA"/>
</dbReference>
<comment type="similarity">
    <text evidence="8">Belongs to the ATPase delta chain family.</text>
</comment>
<dbReference type="SUPFAM" id="SSF47928">
    <property type="entry name" value="N-terminal domain of the delta subunit of the F1F0-ATP synthase"/>
    <property type="match status" value="1"/>
</dbReference>
<keyword evidence="7 8" id="KW-0066">ATP synthesis</keyword>
<evidence type="ECO:0000256" key="5">
    <source>
        <dbReference type="ARBA" id="ARBA00023136"/>
    </source>
</evidence>
<dbReference type="NCBIfam" id="NF004403">
    <property type="entry name" value="PRK05758.2-4"/>
    <property type="match status" value="1"/>
</dbReference>
<dbReference type="Gene3D" id="1.10.520.20">
    <property type="entry name" value="N-terminal domain of the delta subunit of the F1F0-ATP synthase"/>
    <property type="match status" value="1"/>
</dbReference>
<evidence type="ECO:0000256" key="6">
    <source>
        <dbReference type="ARBA" id="ARBA00023196"/>
    </source>
</evidence>